<sequence length="313" mass="33480">MPVQLGEGEPVIWCKLEFLNPSGSTKDRIARTIVTKALRRGALQRGDLVVEASSGSTSISLAQTCAQLGLRFLAFIPSSATNERALMIRAYGGEVRRVEGTMPEVIEQAAAFAEREGAFAACQFENPDNTAAHCNETAREILAQLPYHRVDAVVSGVGTGGSLVGLHQGLTAAGCSPLAVAAIPKCGEGMPSCVECCSLEFSRKVPGVIDGCSKIYSDWKETNPQLVELPVADGDCLEVTKKLWKLGFPVGPSSGLNLQAALRSLELLPENSVVVTVFPDRMERYFSHPVFAHLMVEMAEENGVTEPVEALCC</sequence>
<dbReference type="AlphaFoldDB" id="A0A918THW5"/>
<reference evidence="4" key="1">
    <citation type="journal article" date="2014" name="Int. J. Syst. Evol. Microbiol.">
        <title>Complete genome sequence of Corynebacterium casei LMG S-19264T (=DSM 44701T), isolated from a smear-ripened cheese.</title>
        <authorList>
            <consortium name="US DOE Joint Genome Institute (JGI-PGF)"/>
            <person name="Walter F."/>
            <person name="Albersmeier A."/>
            <person name="Kalinowski J."/>
            <person name="Ruckert C."/>
        </authorList>
    </citation>
    <scope>NUCLEOTIDE SEQUENCE</scope>
    <source>
        <strain evidence="4">KCTC 12988</strain>
    </source>
</reference>
<protein>
    <submittedName>
        <fullName evidence="4">Cysteine synthase B</fullName>
    </submittedName>
</protein>
<evidence type="ECO:0000259" key="3">
    <source>
        <dbReference type="Pfam" id="PF00291"/>
    </source>
</evidence>
<dbReference type="GO" id="GO:1901605">
    <property type="term" value="P:alpha-amino acid metabolic process"/>
    <property type="evidence" value="ECO:0007669"/>
    <property type="project" value="UniProtKB-ARBA"/>
</dbReference>
<evidence type="ECO:0000313" key="4">
    <source>
        <dbReference type="EMBL" id="GHC50024.1"/>
    </source>
</evidence>
<comment type="cofactor">
    <cofactor evidence="1">
        <name>pyridoxal 5'-phosphate</name>
        <dbReference type="ChEBI" id="CHEBI:597326"/>
    </cofactor>
</comment>
<dbReference type="Pfam" id="PF00291">
    <property type="entry name" value="PALP"/>
    <property type="match status" value="1"/>
</dbReference>
<dbReference type="InterPro" id="IPR001926">
    <property type="entry name" value="TrpB-like_PALP"/>
</dbReference>
<evidence type="ECO:0000256" key="1">
    <source>
        <dbReference type="ARBA" id="ARBA00001933"/>
    </source>
</evidence>
<gene>
    <name evidence="4" type="primary">cysM</name>
    <name evidence="4" type="ORF">GCM10007100_15060</name>
</gene>
<accession>A0A918THW5</accession>
<dbReference type="SUPFAM" id="SSF53686">
    <property type="entry name" value="Tryptophan synthase beta subunit-like PLP-dependent enzymes"/>
    <property type="match status" value="1"/>
</dbReference>
<name>A0A918THW5_9BACT</name>
<dbReference type="EMBL" id="BMXI01000005">
    <property type="protein sequence ID" value="GHC50024.1"/>
    <property type="molecule type" value="Genomic_DNA"/>
</dbReference>
<dbReference type="Gene3D" id="3.40.50.1100">
    <property type="match status" value="2"/>
</dbReference>
<evidence type="ECO:0000256" key="2">
    <source>
        <dbReference type="ARBA" id="ARBA00022898"/>
    </source>
</evidence>
<evidence type="ECO:0000313" key="5">
    <source>
        <dbReference type="Proteomes" id="UP000644507"/>
    </source>
</evidence>
<feature type="domain" description="Tryptophan synthase beta chain-like PALP" evidence="3">
    <location>
        <begin position="8"/>
        <end position="280"/>
    </location>
</feature>
<dbReference type="InterPro" id="IPR036052">
    <property type="entry name" value="TrpB-like_PALP_sf"/>
</dbReference>
<dbReference type="Proteomes" id="UP000644507">
    <property type="component" value="Unassembled WGS sequence"/>
</dbReference>
<dbReference type="InterPro" id="IPR050214">
    <property type="entry name" value="Cys_Synth/Cystath_Beta-Synth"/>
</dbReference>
<proteinExistence type="predicted"/>
<keyword evidence="5" id="KW-1185">Reference proteome</keyword>
<dbReference type="CDD" id="cd01561">
    <property type="entry name" value="CBS_like"/>
    <property type="match status" value="1"/>
</dbReference>
<comment type="caution">
    <text evidence="4">The sequence shown here is derived from an EMBL/GenBank/DDBJ whole genome shotgun (WGS) entry which is preliminary data.</text>
</comment>
<dbReference type="PANTHER" id="PTHR10314">
    <property type="entry name" value="CYSTATHIONINE BETA-SYNTHASE"/>
    <property type="match status" value="1"/>
</dbReference>
<reference evidence="4" key="2">
    <citation type="submission" date="2020-09" db="EMBL/GenBank/DDBJ databases">
        <authorList>
            <person name="Sun Q."/>
            <person name="Kim S."/>
        </authorList>
    </citation>
    <scope>NUCLEOTIDE SEQUENCE</scope>
    <source>
        <strain evidence="4">KCTC 12988</strain>
    </source>
</reference>
<organism evidence="4 5">
    <name type="scientific">Roseibacillus persicicus</name>
    <dbReference type="NCBI Taxonomy" id="454148"/>
    <lineage>
        <taxon>Bacteria</taxon>
        <taxon>Pseudomonadati</taxon>
        <taxon>Verrucomicrobiota</taxon>
        <taxon>Verrucomicrobiia</taxon>
        <taxon>Verrucomicrobiales</taxon>
        <taxon>Verrucomicrobiaceae</taxon>
        <taxon>Roseibacillus</taxon>
    </lineage>
</organism>
<keyword evidence="2" id="KW-0663">Pyridoxal phosphate</keyword>